<keyword evidence="2" id="KW-1185">Reference proteome</keyword>
<dbReference type="AlphaFoldDB" id="A0A494XUD1"/>
<evidence type="ECO:0000313" key="1">
    <source>
        <dbReference type="EMBL" id="RKP53452.1"/>
    </source>
</evidence>
<comment type="caution">
    <text evidence="1">The sequence shown here is derived from an EMBL/GenBank/DDBJ whole genome shotgun (WGS) entry which is preliminary data.</text>
</comment>
<accession>A0A494XUD1</accession>
<reference evidence="1 2" key="1">
    <citation type="submission" date="2018-10" db="EMBL/GenBank/DDBJ databases">
        <title>Robbsia sp. DHC34, isolated from soil.</title>
        <authorList>
            <person name="Gao Z.-H."/>
            <person name="Qiu L.-H."/>
        </authorList>
    </citation>
    <scope>NUCLEOTIDE SEQUENCE [LARGE SCALE GENOMIC DNA]</scope>
    <source>
        <strain evidence="1 2">DHC34</strain>
    </source>
</reference>
<dbReference type="EMBL" id="RBZU01000007">
    <property type="protein sequence ID" value="RKP53452.1"/>
    <property type="molecule type" value="Genomic_DNA"/>
</dbReference>
<name>A0A494XUD1_9BURK</name>
<protein>
    <submittedName>
        <fullName evidence="1">DUF3455 domain-containing protein</fullName>
    </submittedName>
</protein>
<dbReference type="InterPro" id="IPR021851">
    <property type="entry name" value="DUF3455"/>
</dbReference>
<dbReference type="PANTHER" id="PTHR35567:SF1">
    <property type="entry name" value="CONSERVED FUNGAL PROTEIN (AFU_ORTHOLOGUE AFUA_1G14230)"/>
    <property type="match status" value="1"/>
</dbReference>
<gene>
    <name evidence="1" type="ORF">D7S86_17275</name>
</gene>
<dbReference type="Proteomes" id="UP000270342">
    <property type="component" value="Unassembled WGS sequence"/>
</dbReference>
<evidence type="ECO:0000313" key="2">
    <source>
        <dbReference type="Proteomes" id="UP000270342"/>
    </source>
</evidence>
<proteinExistence type="predicted"/>
<dbReference type="PANTHER" id="PTHR35567">
    <property type="entry name" value="MALATE DEHYDROGENASE (AFU_ORTHOLOGUE AFUA_2G13800)"/>
    <property type="match status" value="1"/>
</dbReference>
<dbReference type="Pfam" id="PF11937">
    <property type="entry name" value="DUF3455"/>
    <property type="match status" value="1"/>
</dbReference>
<sequence length="228" mass="24750">MIEWHLKGRDGRGRAALRAAFLKMDRKTRKYNVFNSAGFTRDVRAVFAISAFASALVSSPCFAEADAGLVEPTDIPPALALPGHPVLVEQALGVGVQVYTCAALKNDPTRYGWTFYAPEAALFNRDRRRIGIHYGGPTWEARDGSKLIGSVKAQAGSPSNTAIPWLLLRAQPIVDQGVFGKVRYVLRLHTVGGIAPSAECDVSRAGQIKRVPYAADYYFYAPEPAGAK</sequence>
<organism evidence="1 2">
    <name type="scientific">Pararobbsia silviterrae</name>
    <dbReference type="NCBI Taxonomy" id="1792498"/>
    <lineage>
        <taxon>Bacteria</taxon>
        <taxon>Pseudomonadati</taxon>
        <taxon>Pseudomonadota</taxon>
        <taxon>Betaproteobacteria</taxon>
        <taxon>Burkholderiales</taxon>
        <taxon>Burkholderiaceae</taxon>
        <taxon>Pararobbsia</taxon>
    </lineage>
</organism>